<proteinExistence type="predicted"/>
<dbReference type="AlphaFoldDB" id="A0A238JQ55"/>
<name>A0A238JQ55_9RHOB</name>
<accession>A0A238JQ55</accession>
<evidence type="ECO:0000313" key="2">
    <source>
        <dbReference type="EMBL" id="SMX32800.1"/>
    </source>
</evidence>
<organism evidence="2 3">
    <name type="scientific">Actibacterium lipolyticum</name>
    <dbReference type="NCBI Taxonomy" id="1524263"/>
    <lineage>
        <taxon>Bacteria</taxon>
        <taxon>Pseudomonadati</taxon>
        <taxon>Pseudomonadota</taxon>
        <taxon>Alphaproteobacteria</taxon>
        <taxon>Rhodobacterales</taxon>
        <taxon>Roseobacteraceae</taxon>
        <taxon>Actibacterium</taxon>
    </lineage>
</organism>
<dbReference type="CDD" id="cd00085">
    <property type="entry name" value="HNHc"/>
    <property type="match status" value="1"/>
</dbReference>
<evidence type="ECO:0000313" key="3">
    <source>
        <dbReference type="Proteomes" id="UP000202922"/>
    </source>
</evidence>
<reference evidence="3" key="1">
    <citation type="submission" date="2017-05" db="EMBL/GenBank/DDBJ databases">
        <authorList>
            <person name="Rodrigo-Torres L."/>
            <person name="Arahal R. D."/>
            <person name="Lucena T."/>
        </authorList>
    </citation>
    <scope>NUCLEOTIDE SEQUENCE [LARGE SCALE GENOMIC DNA]</scope>
    <source>
        <strain evidence="3">CECT 8621</strain>
    </source>
</reference>
<keyword evidence="3" id="KW-1185">Reference proteome</keyword>
<dbReference type="RefSeq" id="WP_093966083.1">
    <property type="nucleotide sequence ID" value="NZ_FXYE01000001.1"/>
</dbReference>
<sequence length="239" mass="27030">MSGDHRYFSGLTKEKIEDALRLSAQLKSQGVELHTVTKSAGVPKDHYIWYDGELHPLKAVIKKAMELSAIDPASLDRKGFTSHRGRAWLEKLGFEWEQIESTHAETINEVERQRSLISVLARPNQTQFRYRVGEAFDWKCALTDNGVRPALEACHILPIKSGGPDDVDNGILLRADLHRLYDLHLVAICPQKLVVKVASEVLAAYKNLENMTVKLPSANQAHLNWRWEIFNSQIAPNQT</sequence>
<dbReference type="Pfam" id="PF13391">
    <property type="entry name" value="HNH_2"/>
    <property type="match status" value="1"/>
</dbReference>
<evidence type="ECO:0000259" key="1">
    <source>
        <dbReference type="Pfam" id="PF13391"/>
    </source>
</evidence>
<dbReference type="EMBL" id="FXYE01000001">
    <property type="protein sequence ID" value="SMX32800.1"/>
    <property type="molecule type" value="Genomic_DNA"/>
</dbReference>
<dbReference type="Proteomes" id="UP000202922">
    <property type="component" value="Unassembled WGS sequence"/>
</dbReference>
<feature type="domain" description="HNH nuclease" evidence="1">
    <location>
        <begin position="140"/>
        <end position="188"/>
    </location>
</feature>
<dbReference type="OrthoDB" id="529575at2"/>
<protein>
    <recommendedName>
        <fullName evidence="1">HNH nuclease domain-containing protein</fullName>
    </recommendedName>
</protein>
<dbReference type="InterPro" id="IPR003615">
    <property type="entry name" value="HNH_nuc"/>
</dbReference>
<gene>
    <name evidence="2" type="ORF">COL8621_00895</name>
</gene>